<dbReference type="InterPro" id="IPR019775">
    <property type="entry name" value="WD40_repeat_CS"/>
</dbReference>
<dbReference type="GO" id="GO:1904263">
    <property type="term" value="P:positive regulation of TORC1 signaling"/>
    <property type="evidence" value="ECO:0007669"/>
    <property type="project" value="TreeGrafter"/>
</dbReference>
<keyword evidence="2" id="KW-0677">Repeat</keyword>
<organism evidence="5 6">
    <name type="scientific">Lactarius akahatsu</name>
    <dbReference type="NCBI Taxonomy" id="416441"/>
    <lineage>
        <taxon>Eukaryota</taxon>
        <taxon>Fungi</taxon>
        <taxon>Dikarya</taxon>
        <taxon>Basidiomycota</taxon>
        <taxon>Agaricomycotina</taxon>
        <taxon>Agaricomycetes</taxon>
        <taxon>Russulales</taxon>
        <taxon>Russulaceae</taxon>
        <taxon>Lactarius</taxon>
    </lineage>
</organism>
<dbReference type="InterPro" id="IPR049567">
    <property type="entry name" value="WDR59-like"/>
</dbReference>
<sequence>MSRTILNEPTSPRFPFVLGIHSDSIDVASSDIIEALSSPEDGIKKSVIIDMKDLVGDAVGNMSISPSYRDLVLAARNGLFIIDLKAPSDVPRFLSQGGTWDVADVQWNPHPARAEYIISTSSEKLLIWNLCLTGKSAIQHVLHSHYRAITDINWHTLDPDIVVSTGIDSWLWAWDLRTPQKPIMGLSTFNAGGTQVKWNRLDGNILASSHLNEVLIWDRRKGSMPVKNIKAHSAKIYGIDWAHNSSRELLTCSLDKTIKLWDVNSSPTGLEGTRRSEDIASTLPGGSICEPFSTIHTSYPVWRARDLPFGDGLLSLPQRGGEAPELWTHNTEMPHASIPVEAFEGHTDVVKEFVWRRGGRDWGDFQLITWSKDKTLRFWPIDQDVLEERAGQPPDKDMPPRSQGYGDNRFSFRTPPETSHTKPALSAPVGQRGILAEVRAMHFAGRLPNPVLLPPRGARDASQPIHQFPESEPEQTPTVTAISVPPRQGGTMTRGNRSARMDALAWLSSFRAGERARDGSSGTGSGAESGSASRIGSRSRPPSRDANSATLPVVFRKRSDSHGRWDDESEGQSLQDEITSVVTRLQQESSRIKLEKHDIEKKRTCTLGLNGPWGESSSVFVRVTFAFPKDYPHSLHPGGTPMVDLERSPLISIRNRAFMLRRLRMLRETRRPCLEACLRFLLYGNEDERQRRTAHIDYDSSSDDETTSLLRSKRAAIIAPLHSDKNIAEPVTSQGVFGPNGQLVCFSRAPPRIVRNPLHELTSSPSASRPVPADSIPRLFQSPALISDAVRRLARASHDSRVSGSDAQRRENGDNILHIMTNLLLFSRLKQRRPSEQSRQLDDIPANYSLLPTHAMTVFVRDEASVTDLGQELAAEYVFDAATPSEMCNKNADVARKYNRRDREDFFVSLGLLLSSYNELSPKAWGANALACSFIKQMYGKFAQEKNIQMLAMLAIMLLKMHVPIAPREKHPAQDITHRPPMIRQQLSDGYFTPRSWKEGSQPRSPTWVHSASSPAANFPSVSLSSMSSRGSWSSLFGTSNMRQLIGSGADTARDNGHAEFQLPTHEEDPAGIPVPGNRRRKFSDVDSPRIRHAKSDSPQRRSPALRLPDVGAARIPGLASPLAAQGPRPTFSQVAKAKHATVHKSIEVKDSQRELQQELESNPELCSFVSSEQLLTHVLAYAEVLFRWKLLHKRIELLKAVDPLLRSPSDPSFNLDHSQLGVSFLCTQCGEPTTSRTQSACSTCGARRGMPRCSVCRLPVKGLSFHCLGCRHVSHLSCWRSRQSAAYTIGCSCRRRAASQL</sequence>
<feature type="compositionally biased region" description="Polar residues" evidence="4">
    <location>
        <begin position="1002"/>
        <end position="1016"/>
    </location>
</feature>
<proteinExistence type="predicted"/>
<dbReference type="GO" id="GO:0005774">
    <property type="term" value="C:vacuolar membrane"/>
    <property type="evidence" value="ECO:0007669"/>
    <property type="project" value="TreeGrafter"/>
</dbReference>
<gene>
    <name evidence="5" type="ORF">EDB92DRAFT_1874103</name>
</gene>
<dbReference type="GO" id="GO:0035591">
    <property type="term" value="F:signaling adaptor activity"/>
    <property type="evidence" value="ECO:0007669"/>
    <property type="project" value="TreeGrafter"/>
</dbReference>
<dbReference type="Proteomes" id="UP001201163">
    <property type="component" value="Unassembled WGS sequence"/>
</dbReference>
<protein>
    <submittedName>
        <fullName evidence="5">Uncharacterized protein</fullName>
    </submittedName>
</protein>
<dbReference type="InterPro" id="IPR036322">
    <property type="entry name" value="WD40_repeat_dom_sf"/>
</dbReference>
<feature type="compositionally biased region" description="Basic and acidic residues" evidence="4">
    <location>
        <begin position="557"/>
        <end position="566"/>
    </location>
</feature>
<dbReference type="PROSITE" id="PS00678">
    <property type="entry name" value="WD_REPEATS_1"/>
    <property type="match status" value="2"/>
</dbReference>
<feature type="region of interest" description="Disordered" evidence="4">
    <location>
        <begin position="513"/>
        <end position="578"/>
    </location>
</feature>
<keyword evidence="6" id="KW-1185">Reference proteome</keyword>
<evidence type="ECO:0000256" key="3">
    <source>
        <dbReference type="PROSITE-ProRule" id="PRU00221"/>
    </source>
</evidence>
<dbReference type="Pfam" id="PF00400">
    <property type="entry name" value="WD40"/>
    <property type="match status" value="1"/>
</dbReference>
<dbReference type="PROSITE" id="PS50082">
    <property type="entry name" value="WD_REPEATS_2"/>
    <property type="match status" value="1"/>
</dbReference>
<evidence type="ECO:0000313" key="5">
    <source>
        <dbReference type="EMBL" id="KAH8987787.1"/>
    </source>
</evidence>
<dbReference type="GO" id="GO:0035859">
    <property type="term" value="C:Seh1-associated complex"/>
    <property type="evidence" value="ECO:0007669"/>
    <property type="project" value="TreeGrafter"/>
</dbReference>
<name>A0AAD4LFJ7_9AGAM</name>
<accession>A0AAD4LFJ7</accession>
<feature type="repeat" description="WD" evidence="3">
    <location>
        <begin position="229"/>
        <end position="265"/>
    </location>
</feature>
<dbReference type="SUPFAM" id="SSF50978">
    <property type="entry name" value="WD40 repeat-like"/>
    <property type="match status" value="1"/>
</dbReference>
<dbReference type="InterPro" id="IPR001680">
    <property type="entry name" value="WD40_rpt"/>
</dbReference>
<dbReference type="GO" id="GO:0034198">
    <property type="term" value="P:cellular response to amino acid starvation"/>
    <property type="evidence" value="ECO:0007669"/>
    <property type="project" value="TreeGrafter"/>
</dbReference>
<dbReference type="InterPro" id="IPR015943">
    <property type="entry name" value="WD40/YVTN_repeat-like_dom_sf"/>
</dbReference>
<feature type="region of interest" description="Disordered" evidence="4">
    <location>
        <begin position="1061"/>
        <end position="1106"/>
    </location>
</feature>
<dbReference type="PANTHER" id="PTHR46170">
    <property type="entry name" value="GATOR COMPLEX PROTEIN WDR59"/>
    <property type="match status" value="1"/>
</dbReference>
<dbReference type="EMBL" id="JAKELL010000045">
    <property type="protein sequence ID" value="KAH8987787.1"/>
    <property type="molecule type" value="Genomic_DNA"/>
</dbReference>
<feature type="compositionally biased region" description="Basic and acidic residues" evidence="4">
    <location>
        <begin position="387"/>
        <end position="399"/>
    </location>
</feature>
<feature type="compositionally biased region" description="Basic and acidic residues" evidence="4">
    <location>
        <begin position="1083"/>
        <end position="1100"/>
    </location>
</feature>
<feature type="region of interest" description="Disordered" evidence="4">
    <location>
        <begin position="993"/>
        <end position="1021"/>
    </location>
</feature>
<dbReference type="Gene3D" id="2.130.10.10">
    <property type="entry name" value="YVTN repeat-like/Quinoprotein amine dehydrogenase"/>
    <property type="match status" value="1"/>
</dbReference>
<comment type="caution">
    <text evidence="5">The sequence shown here is derived from an EMBL/GenBank/DDBJ whole genome shotgun (WGS) entry which is preliminary data.</text>
</comment>
<evidence type="ECO:0000256" key="1">
    <source>
        <dbReference type="ARBA" id="ARBA00022574"/>
    </source>
</evidence>
<feature type="compositionally biased region" description="Low complexity" evidence="4">
    <location>
        <begin position="528"/>
        <end position="540"/>
    </location>
</feature>
<dbReference type="PROSITE" id="PS50294">
    <property type="entry name" value="WD_REPEATS_REGION"/>
    <property type="match status" value="1"/>
</dbReference>
<feature type="region of interest" description="Disordered" evidence="4">
    <location>
        <begin position="455"/>
        <end position="498"/>
    </location>
</feature>
<dbReference type="PANTHER" id="PTHR46170:SF1">
    <property type="entry name" value="GATOR COMPLEX PROTEIN WDR59"/>
    <property type="match status" value="1"/>
</dbReference>
<feature type="region of interest" description="Disordered" evidence="4">
    <location>
        <begin position="387"/>
        <end position="428"/>
    </location>
</feature>
<keyword evidence="1 3" id="KW-0853">WD repeat</keyword>
<evidence type="ECO:0000256" key="4">
    <source>
        <dbReference type="SAM" id="MobiDB-lite"/>
    </source>
</evidence>
<reference evidence="5" key="1">
    <citation type="submission" date="2022-01" db="EMBL/GenBank/DDBJ databases">
        <title>Comparative genomics reveals a dynamic genome evolution in the ectomycorrhizal milk-cap (Lactarius) mushrooms.</title>
        <authorList>
            <consortium name="DOE Joint Genome Institute"/>
            <person name="Lebreton A."/>
            <person name="Tang N."/>
            <person name="Kuo A."/>
            <person name="LaButti K."/>
            <person name="Drula E."/>
            <person name="Barry K."/>
            <person name="Clum A."/>
            <person name="Lipzen A."/>
            <person name="Mousain D."/>
            <person name="Ng V."/>
            <person name="Wang R."/>
            <person name="Wang X."/>
            <person name="Dai Y."/>
            <person name="Henrissat B."/>
            <person name="Grigoriev I.V."/>
            <person name="Guerin-Laguette A."/>
            <person name="Yu F."/>
            <person name="Martin F.M."/>
        </authorList>
    </citation>
    <scope>NUCLEOTIDE SEQUENCE</scope>
    <source>
        <strain evidence="5">QP</strain>
    </source>
</reference>
<evidence type="ECO:0000256" key="2">
    <source>
        <dbReference type="ARBA" id="ARBA00022737"/>
    </source>
</evidence>
<evidence type="ECO:0000313" key="6">
    <source>
        <dbReference type="Proteomes" id="UP001201163"/>
    </source>
</evidence>
<dbReference type="SMART" id="SM00320">
    <property type="entry name" value="WD40"/>
    <property type="match status" value="5"/>
</dbReference>